<evidence type="ECO:0000313" key="1">
    <source>
        <dbReference type="EMBL" id="MCD7461738.1"/>
    </source>
</evidence>
<dbReference type="EMBL" id="JACEIK010000749">
    <property type="protein sequence ID" value="MCD7461738.1"/>
    <property type="molecule type" value="Genomic_DNA"/>
</dbReference>
<gene>
    <name evidence="1" type="ORF">HAX54_046917</name>
</gene>
<name>A0ABS8SS52_DATST</name>
<dbReference type="Proteomes" id="UP000823775">
    <property type="component" value="Unassembled WGS sequence"/>
</dbReference>
<reference evidence="1 2" key="1">
    <citation type="journal article" date="2021" name="BMC Genomics">
        <title>Datura genome reveals duplications of psychoactive alkaloid biosynthetic genes and high mutation rate following tissue culture.</title>
        <authorList>
            <person name="Rajewski A."/>
            <person name="Carter-House D."/>
            <person name="Stajich J."/>
            <person name="Litt A."/>
        </authorList>
    </citation>
    <scope>NUCLEOTIDE SEQUENCE [LARGE SCALE GENOMIC DNA]</scope>
    <source>
        <strain evidence="1">AR-01</strain>
    </source>
</reference>
<evidence type="ECO:0000313" key="2">
    <source>
        <dbReference type="Proteomes" id="UP000823775"/>
    </source>
</evidence>
<comment type="caution">
    <text evidence="1">The sequence shown here is derived from an EMBL/GenBank/DDBJ whole genome shotgun (WGS) entry which is preliminary data.</text>
</comment>
<organism evidence="1 2">
    <name type="scientific">Datura stramonium</name>
    <name type="common">Jimsonweed</name>
    <name type="synonym">Common thornapple</name>
    <dbReference type="NCBI Taxonomy" id="4076"/>
    <lineage>
        <taxon>Eukaryota</taxon>
        <taxon>Viridiplantae</taxon>
        <taxon>Streptophyta</taxon>
        <taxon>Embryophyta</taxon>
        <taxon>Tracheophyta</taxon>
        <taxon>Spermatophyta</taxon>
        <taxon>Magnoliopsida</taxon>
        <taxon>eudicotyledons</taxon>
        <taxon>Gunneridae</taxon>
        <taxon>Pentapetalae</taxon>
        <taxon>asterids</taxon>
        <taxon>lamiids</taxon>
        <taxon>Solanales</taxon>
        <taxon>Solanaceae</taxon>
        <taxon>Solanoideae</taxon>
        <taxon>Datureae</taxon>
        <taxon>Datura</taxon>
    </lineage>
</organism>
<protein>
    <submittedName>
        <fullName evidence="1">Uncharacterized protein</fullName>
    </submittedName>
</protein>
<proteinExistence type="predicted"/>
<accession>A0ABS8SS52</accession>
<keyword evidence="2" id="KW-1185">Reference proteome</keyword>
<sequence length="163" mass="18103">MGSGDDGDLESWNAKSLAICTNAVIWLIMLYGRNTTCGAIAVQSSREQKKVSAIFNPPVALLLVDYQPTASLTSLLCASRRSYLEVLTVDGAFRRLFWALSMSKDGGGSDAKILFRATLLKLNNRITHTVVKVWISATLIFGRFTKARNITKDNMIWITLRQM</sequence>